<evidence type="ECO:0000256" key="4">
    <source>
        <dbReference type="ARBA" id="ARBA00023136"/>
    </source>
</evidence>
<evidence type="ECO:0000256" key="1">
    <source>
        <dbReference type="ARBA" id="ARBA00004651"/>
    </source>
</evidence>
<feature type="transmembrane region" description="Helical" evidence="5">
    <location>
        <begin position="367"/>
        <end position="390"/>
    </location>
</feature>
<comment type="caution">
    <text evidence="7">The sequence shown here is derived from an EMBL/GenBank/DDBJ whole genome shotgun (WGS) entry which is preliminary data.</text>
</comment>
<feature type="transmembrane region" description="Helical" evidence="5">
    <location>
        <begin position="141"/>
        <end position="163"/>
    </location>
</feature>
<gene>
    <name evidence="7" type="ORF">L5G33_04715</name>
</gene>
<evidence type="ECO:0000256" key="2">
    <source>
        <dbReference type="ARBA" id="ARBA00022692"/>
    </source>
</evidence>
<dbReference type="PANTHER" id="PTHR42718:SF35">
    <property type="entry name" value="BLL0718 PROTEIN"/>
    <property type="match status" value="1"/>
</dbReference>
<accession>A0ABS9IQG9</accession>
<feature type="transmembrane region" description="Helical" evidence="5">
    <location>
        <begin position="20"/>
        <end position="41"/>
    </location>
</feature>
<dbReference type="Gene3D" id="1.20.1720.10">
    <property type="entry name" value="Multidrug resistance protein D"/>
    <property type="match status" value="1"/>
</dbReference>
<evidence type="ECO:0000313" key="7">
    <source>
        <dbReference type="EMBL" id="MCF8587772.1"/>
    </source>
</evidence>
<name>A0ABS9IQG9_9ACTN</name>
<keyword evidence="3 5" id="KW-1133">Transmembrane helix</keyword>
<evidence type="ECO:0000256" key="3">
    <source>
        <dbReference type="ARBA" id="ARBA00022989"/>
    </source>
</evidence>
<feature type="domain" description="Major facilitator superfamily (MFS) profile" evidence="6">
    <location>
        <begin position="18"/>
        <end position="477"/>
    </location>
</feature>
<feature type="transmembrane region" description="Helical" evidence="5">
    <location>
        <begin position="411"/>
        <end position="436"/>
    </location>
</feature>
<evidence type="ECO:0000256" key="5">
    <source>
        <dbReference type="SAM" id="Phobius"/>
    </source>
</evidence>
<dbReference type="InterPro" id="IPR011701">
    <property type="entry name" value="MFS"/>
</dbReference>
<protein>
    <submittedName>
        <fullName evidence="7">MFS transporter</fullName>
    </submittedName>
</protein>
<feature type="transmembrane region" description="Helical" evidence="5">
    <location>
        <begin position="53"/>
        <end position="72"/>
    </location>
</feature>
<dbReference type="SUPFAM" id="SSF103473">
    <property type="entry name" value="MFS general substrate transporter"/>
    <property type="match status" value="1"/>
</dbReference>
<reference evidence="7 8" key="1">
    <citation type="submission" date="2022-01" db="EMBL/GenBank/DDBJ databases">
        <authorList>
            <person name="Huang Y."/>
        </authorList>
    </citation>
    <scope>NUCLEOTIDE SEQUENCE [LARGE SCALE GENOMIC DNA]</scope>
    <source>
        <strain evidence="7 8">HY366</strain>
    </source>
</reference>
<evidence type="ECO:0000313" key="8">
    <source>
        <dbReference type="Proteomes" id="UP001200110"/>
    </source>
</evidence>
<feature type="transmembrane region" description="Helical" evidence="5">
    <location>
        <begin position="169"/>
        <end position="190"/>
    </location>
</feature>
<dbReference type="InterPro" id="IPR036259">
    <property type="entry name" value="MFS_trans_sf"/>
</dbReference>
<keyword evidence="2 5" id="KW-0812">Transmembrane</keyword>
<feature type="transmembrane region" description="Helical" evidence="5">
    <location>
        <begin position="448"/>
        <end position="467"/>
    </location>
</feature>
<dbReference type="Pfam" id="PF07690">
    <property type="entry name" value="MFS_1"/>
    <property type="match status" value="1"/>
</dbReference>
<proteinExistence type="predicted"/>
<evidence type="ECO:0000259" key="6">
    <source>
        <dbReference type="PROSITE" id="PS50850"/>
    </source>
</evidence>
<dbReference type="Gene3D" id="1.20.1250.20">
    <property type="entry name" value="MFS general substrate transporter like domains"/>
    <property type="match status" value="1"/>
</dbReference>
<feature type="transmembrane region" description="Helical" evidence="5">
    <location>
        <begin position="270"/>
        <end position="287"/>
    </location>
</feature>
<keyword evidence="4 5" id="KW-0472">Membrane</keyword>
<dbReference type="Proteomes" id="UP001200110">
    <property type="component" value="Unassembled WGS sequence"/>
</dbReference>
<keyword evidence="8" id="KW-1185">Reference proteome</keyword>
<dbReference type="CDD" id="cd17504">
    <property type="entry name" value="MFS_MMR_MDR_like"/>
    <property type="match status" value="1"/>
</dbReference>
<dbReference type="EMBL" id="JAKKOR010000003">
    <property type="protein sequence ID" value="MCF8587772.1"/>
    <property type="molecule type" value="Genomic_DNA"/>
</dbReference>
<comment type="subcellular location">
    <subcellularLocation>
        <location evidence="1">Cell membrane</location>
        <topology evidence="1">Multi-pass membrane protein</topology>
    </subcellularLocation>
</comment>
<dbReference type="PANTHER" id="PTHR42718">
    <property type="entry name" value="MAJOR FACILITATOR SUPERFAMILY MULTIDRUG TRANSPORTER MFSC"/>
    <property type="match status" value="1"/>
</dbReference>
<sequence length="484" mass="49839">MSRKLKTLTTSQPYPRIAVIVLCATGIVVSLMQTIIVPLIPQLPSLVDTTSNNASWALTITLLVGAVATPIAGRLGDMVGKRRVMIANMGFVAVGSIICALSTALIPFLVGRALQGIGIGTIAVGISILRDIVPANRLGASVGAMSASLGVGGALGLPFAAIIAEHVSWHALFWVSAATALAGAAGLRLYVPESPERSGGQFDMFGAVGLTAVLTFVLLPVSKGAEWGWSAPITVGLFAAFVVASVVWWRWERRASNALIDLDVLTSRPIMLTNIASIATGFAFYASQMAPIQLLMAPTETPGGVGMSMVLASLVLMPMGVVMFGFSYVSAWLTDRSGARISLALGGLVIGAGYVVFLLALQGPWTVNWLSVLVSGALVGAGLGLAYSAMPALIMQVVPTSQTGEANGVNALMRAIGTSTSTAVVGMVLTASTVTTHMRAGVVVTPTITAYSITVLVCLAVCVVAFVSSMAIPKAKGLVVDDVL</sequence>
<feature type="transmembrane region" description="Helical" evidence="5">
    <location>
        <begin position="227"/>
        <end position="249"/>
    </location>
</feature>
<feature type="transmembrane region" description="Helical" evidence="5">
    <location>
        <begin position="341"/>
        <end position="361"/>
    </location>
</feature>
<feature type="transmembrane region" description="Helical" evidence="5">
    <location>
        <begin position="202"/>
        <end position="221"/>
    </location>
</feature>
<dbReference type="PROSITE" id="PS50850">
    <property type="entry name" value="MFS"/>
    <property type="match status" value="1"/>
</dbReference>
<feature type="transmembrane region" description="Helical" evidence="5">
    <location>
        <begin position="84"/>
        <end position="106"/>
    </location>
</feature>
<dbReference type="InterPro" id="IPR020846">
    <property type="entry name" value="MFS_dom"/>
</dbReference>
<feature type="transmembrane region" description="Helical" evidence="5">
    <location>
        <begin position="112"/>
        <end position="129"/>
    </location>
</feature>
<organism evidence="7 8">
    <name type="scientific">Gordonia liuliyuniae</name>
    <dbReference type="NCBI Taxonomy" id="2911517"/>
    <lineage>
        <taxon>Bacteria</taxon>
        <taxon>Bacillati</taxon>
        <taxon>Actinomycetota</taxon>
        <taxon>Actinomycetes</taxon>
        <taxon>Mycobacteriales</taxon>
        <taxon>Gordoniaceae</taxon>
        <taxon>Gordonia</taxon>
    </lineage>
</organism>
<feature type="transmembrane region" description="Helical" evidence="5">
    <location>
        <begin position="307"/>
        <end position="329"/>
    </location>
</feature>